<protein>
    <submittedName>
        <fullName evidence="1">Uncharacterized protein</fullName>
    </submittedName>
</protein>
<reference evidence="2" key="1">
    <citation type="journal article" date="2013" name="Nature">
        <title>Draft genome of the wheat A-genome progenitor Triticum urartu.</title>
        <authorList>
            <person name="Ling H.Q."/>
            <person name="Zhao S."/>
            <person name="Liu D."/>
            <person name="Wang J."/>
            <person name="Sun H."/>
            <person name="Zhang C."/>
            <person name="Fan H."/>
            <person name="Li D."/>
            <person name="Dong L."/>
            <person name="Tao Y."/>
            <person name="Gao C."/>
            <person name="Wu H."/>
            <person name="Li Y."/>
            <person name="Cui Y."/>
            <person name="Guo X."/>
            <person name="Zheng S."/>
            <person name="Wang B."/>
            <person name="Yu K."/>
            <person name="Liang Q."/>
            <person name="Yang W."/>
            <person name="Lou X."/>
            <person name="Chen J."/>
            <person name="Feng M."/>
            <person name="Jian J."/>
            <person name="Zhang X."/>
            <person name="Luo G."/>
            <person name="Jiang Y."/>
            <person name="Liu J."/>
            <person name="Wang Z."/>
            <person name="Sha Y."/>
            <person name="Zhang B."/>
            <person name="Wu H."/>
            <person name="Tang D."/>
            <person name="Shen Q."/>
            <person name="Xue P."/>
            <person name="Zou S."/>
            <person name="Wang X."/>
            <person name="Liu X."/>
            <person name="Wang F."/>
            <person name="Yang Y."/>
            <person name="An X."/>
            <person name="Dong Z."/>
            <person name="Zhang K."/>
            <person name="Zhang X."/>
            <person name="Luo M.C."/>
            <person name="Dvorak J."/>
            <person name="Tong Y."/>
            <person name="Wang J."/>
            <person name="Yang H."/>
            <person name="Li Z."/>
            <person name="Wang D."/>
            <person name="Zhang A."/>
            <person name="Wang J."/>
        </authorList>
    </citation>
    <scope>NUCLEOTIDE SEQUENCE</scope>
    <source>
        <strain evidence="2">cv. G1812</strain>
    </source>
</reference>
<name>A0A8R7TTU0_TRIUA</name>
<reference evidence="1" key="3">
    <citation type="submission" date="2022-06" db="UniProtKB">
        <authorList>
            <consortium name="EnsemblPlants"/>
        </authorList>
    </citation>
    <scope>IDENTIFICATION</scope>
</reference>
<organism evidence="1 2">
    <name type="scientific">Triticum urartu</name>
    <name type="common">Red wild einkorn</name>
    <name type="synonym">Crithodium urartu</name>
    <dbReference type="NCBI Taxonomy" id="4572"/>
    <lineage>
        <taxon>Eukaryota</taxon>
        <taxon>Viridiplantae</taxon>
        <taxon>Streptophyta</taxon>
        <taxon>Embryophyta</taxon>
        <taxon>Tracheophyta</taxon>
        <taxon>Spermatophyta</taxon>
        <taxon>Magnoliopsida</taxon>
        <taxon>Liliopsida</taxon>
        <taxon>Poales</taxon>
        <taxon>Poaceae</taxon>
        <taxon>BOP clade</taxon>
        <taxon>Pooideae</taxon>
        <taxon>Triticodae</taxon>
        <taxon>Triticeae</taxon>
        <taxon>Triticinae</taxon>
        <taxon>Triticum</taxon>
    </lineage>
</organism>
<dbReference type="Proteomes" id="UP000015106">
    <property type="component" value="Chromosome 3"/>
</dbReference>
<evidence type="ECO:0000313" key="2">
    <source>
        <dbReference type="Proteomes" id="UP000015106"/>
    </source>
</evidence>
<dbReference type="EnsemblPlants" id="TuG1812G0300001558.01.T01">
    <property type="protein sequence ID" value="TuG1812G0300001558.01.T01.cds250855"/>
    <property type="gene ID" value="TuG1812G0300001558.01"/>
</dbReference>
<dbReference type="AlphaFoldDB" id="A0A8R7TTU0"/>
<dbReference type="Gramene" id="TuG1812G0300001558.01.T01">
    <property type="protein sequence ID" value="TuG1812G0300001558.01.T01.cds250855"/>
    <property type="gene ID" value="TuG1812G0300001558.01"/>
</dbReference>
<evidence type="ECO:0000313" key="1">
    <source>
        <dbReference type="EnsemblPlants" id="TuG1812G0300001558.01.T01.cds250855"/>
    </source>
</evidence>
<proteinExistence type="predicted"/>
<accession>A0A8R7TTU0</accession>
<reference evidence="1" key="2">
    <citation type="submission" date="2018-03" db="EMBL/GenBank/DDBJ databases">
        <title>The Triticum urartu genome reveals the dynamic nature of wheat genome evolution.</title>
        <authorList>
            <person name="Ling H."/>
            <person name="Ma B."/>
            <person name="Shi X."/>
            <person name="Liu H."/>
            <person name="Dong L."/>
            <person name="Sun H."/>
            <person name="Cao Y."/>
            <person name="Gao Q."/>
            <person name="Zheng S."/>
            <person name="Li Y."/>
            <person name="Yu Y."/>
            <person name="Du H."/>
            <person name="Qi M."/>
            <person name="Li Y."/>
            <person name="Yu H."/>
            <person name="Cui Y."/>
            <person name="Wang N."/>
            <person name="Chen C."/>
            <person name="Wu H."/>
            <person name="Zhao Y."/>
            <person name="Zhang J."/>
            <person name="Li Y."/>
            <person name="Zhou W."/>
            <person name="Zhang B."/>
            <person name="Hu W."/>
            <person name="Eijk M."/>
            <person name="Tang J."/>
            <person name="Witsenboer H."/>
            <person name="Zhao S."/>
            <person name="Li Z."/>
            <person name="Zhang A."/>
            <person name="Wang D."/>
            <person name="Liang C."/>
        </authorList>
    </citation>
    <scope>NUCLEOTIDE SEQUENCE [LARGE SCALE GENOMIC DNA]</scope>
    <source>
        <strain evidence="1">cv. G1812</strain>
    </source>
</reference>
<sequence length="26" mass="2908">MLRLCRTEGMLSVHKSGETYTPVCVP</sequence>
<keyword evidence="2" id="KW-1185">Reference proteome</keyword>